<dbReference type="EMBL" id="CP107551">
    <property type="protein sequence ID" value="UYP20686.1"/>
    <property type="molecule type" value="Genomic_DNA"/>
</dbReference>
<protein>
    <submittedName>
        <fullName evidence="1">NUDIX domain-containing protein</fullName>
    </submittedName>
</protein>
<accession>A0ACD4DL36</accession>
<dbReference type="Proteomes" id="UP001156484">
    <property type="component" value="Chromosome"/>
</dbReference>
<proteinExistence type="predicted"/>
<name>A0ACD4DL36_9NOCA</name>
<keyword evidence="2" id="KW-1185">Reference proteome</keyword>
<sequence length="374" mass="40636">MTLSALTILVLALVAAVVVSVGVWAYSTANRLDRLHVRYDLSWQALDAALARRAVVARSIAASIPVEEGRALARCADAAERADRSRREEAENALSAALARVETGRLRSQLVAELADAEARVLIARRFHNDAVRDTLALRTRRPVRWLHLGGTAPLPTYFEIAERADGVAAATVPVTTTGPAPVATTGPAPVATTGPAPVSGAVPHPEPVPDRARTSARLVVLDEQGRILLLRGHDPAVPDRRFWFTVGGAVEPGEDLATAAARELAEETGLSIDPGRLVGPMWRRVAVFPFDGEVMHSEELFFSVRVPAFEPGADGFTELERRMHLEHRWFDAEELQALARSGEPVYPQDLPDLLDEARQVAEGLHRPELRAIH</sequence>
<reference evidence="1" key="1">
    <citation type="submission" date="2022-10" db="EMBL/GenBank/DDBJ databases">
        <title>Rhodococcus ferula Z13 complete genome.</title>
        <authorList>
            <person name="Long X."/>
            <person name="Zang M."/>
        </authorList>
    </citation>
    <scope>NUCLEOTIDE SEQUENCE</scope>
    <source>
        <strain evidence="1">Z13</strain>
    </source>
</reference>
<evidence type="ECO:0000313" key="1">
    <source>
        <dbReference type="EMBL" id="UYP20686.1"/>
    </source>
</evidence>
<evidence type="ECO:0000313" key="2">
    <source>
        <dbReference type="Proteomes" id="UP001156484"/>
    </source>
</evidence>
<gene>
    <name evidence="1" type="ORF">OED52_09310</name>
</gene>
<organism evidence="1 2">
    <name type="scientific">Rhodococcus sacchari</name>
    <dbReference type="NCBI Taxonomy" id="2962047"/>
    <lineage>
        <taxon>Bacteria</taxon>
        <taxon>Bacillati</taxon>
        <taxon>Actinomycetota</taxon>
        <taxon>Actinomycetes</taxon>
        <taxon>Mycobacteriales</taxon>
        <taxon>Nocardiaceae</taxon>
        <taxon>Rhodococcus</taxon>
    </lineage>
</organism>